<protein>
    <submittedName>
        <fullName evidence="3">Predicted transcriptional regulators</fullName>
    </submittedName>
</protein>
<dbReference type="PROSITE" id="PS50943">
    <property type="entry name" value="HTH_CROC1"/>
    <property type="match status" value="1"/>
</dbReference>
<dbReference type="RefSeq" id="WP_084257407.1">
    <property type="nucleotide sequence ID" value="NZ_FWWV01000026.1"/>
</dbReference>
<dbReference type="InterPro" id="IPR001387">
    <property type="entry name" value="Cro/C1-type_HTH"/>
</dbReference>
<dbReference type="EMBL" id="FWWV01000026">
    <property type="protein sequence ID" value="SMB86867.1"/>
    <property type="molecule type" value="Genomic_DNA"/>
</dbReference>
<sequence length="111" mass="12810">MAKLEATEVDRLIGKRIQKKRKECGYSAEKLSELLDISQQQLSRYERGTNKINVSHLVGIANFLQTPISYFFIDCMSGSDWNHDELDRHWQELTLLQKRGLVAFLQVLKAG</sequence>
<evidence type="ECO:0000256" key="1">
    <source>
        <dbReference type="ARBA" id="ARBA00023125"/>
    </source>
</evidence>
<dbReference type="PANTHER" id="PTHR46558:SF4">
    <property type="entry name" value="DNA-BIDING PHAGE PROTEIN"/>
    <property type="match status" value="1"/>
</dbReference>
<dbReference type="SMART" id="SM00530">
    <property type="entry name" value="HTH_XRE"/>
    <property type="match status" value="1"/>
</dbReference>
<dbReference type="Pfam" id="PF01381">
    <property type="entry name" value="HTH_3"/>
    <property type="match status" value="1"/>
</dbReference>
<name>A0A1W1V0K8_9PAST</name>
<dbReference type="CDD" id="cd00093">
    <property type="entry name" value="HTH_XRE"/>
    <property type="match status" value="1"/>
</dbReference>
<dbReference type="AlphaFoldDB" id="A0A1W1V0K8"/>
<evidence type="ECO:0000259" key="2">
    <source>
        <dbReference type="PROSITE" id="PS50943"/>
    </source>
</evidence>
<dbReference type="GO" id="GO:0003677">
    <property type="term" value="F:DNA binding"/>
    <property type="evidence" value="ECO:0007669"/>
    <property type="project" value="UniProtKB-KW"/>
</dbReference>
<dbReference type="Gene3D" id="1.10.260.40">
    <property type="entry name" value="lambda repressor-like DNA-binding domains"/>
    <property type="match status" value="1"/>
</dbReference>
<dbReference type="SUPFAM" id="SSF47413">
    <property type="entry name" value="lambda repressor-like DNA-binding domains"/>
    <property type="match status" value="1"/>
</dbReference>
<accession>A0A1W1V0K8</accession>
<dbReference type="PANTHER" id="PTHR46558">
    <property type="entry name" value="TRACRIPTIONAL REGULATORY PROTEIN-RELATED-RELATED"/>
    <property type="match status" value="1"/>
</dbReference>
<organism evidence="3 4">
    <name type="scientific">Pasteurella testudinis DSM 23072</name>
    <dbReference type="NCBI Taxonomy" id="1122938"/>
    <lineage>
        <taxon>Bacteria</taxon>
        <taxon>Pseudomonadati</taxon>
        <taxon>Pseudomonadota</taxon>
        <taxon>Gammaproteobacteria</taxon>
        <taxon>Pasteurellales</taxon>
        <taxon>Pasteurellaceae</taxon>
        <taxon>Pasteurella</taxon>
    </lineage>
</organism>
<dbReference type="STRING" id="1122938.SAMN05660772_02606"/>
<dbReference type="Proteomes" id="UP000192408">
    <property type="component" value="Unassembled WGS sequence"/>
</dbReference>
<dbReference type="InterPro" id="IPR010982">
    <property type="entry name" value="Lambda_DNA-bd_dom_sf"/>
</dbReference>
<reference evidence="4" key="1">
    <citation type="submission" date="2017-04" db="EMBL/GenBank/DDBJ databases">
        <authorList>
            <person name="Varghese N."/>
            <person name="Submissions S."/>
        </authorList>
    </citation>
    <scope>NUCLEOTIDE SEQUENCE [LARGE SCALE GENOMIC DNA]</scope>
    <source>
        <strain evidence="4">DSM 23072</strain>
    </source>
</reference>
<evidence type="ECO:0000313" key="4">
    <source>
        <dbReference type="Proteomes" id="UP000192408"/>
    </source>
</evidence>
<keyword evidence="4" id="KW-1185">Reference proteome</keyword>
<keyword evidence="1" id="KW-0238">DNA-binding</keyword>
<gene>
    <name evidence="3" type="ORF">SAMN05660772_02606</name>
</gene>
<feature type="domain" description="HTH cro/C1-type" evidence="2">
    <location>
        <begin position="17"/>
        <end position="71"/>
    </location>
</feature>
<evidence type="ECO:0000313" key="3">
    <source>
        <dbReference type="EMBL" id="SMB86867.1"/>
    </source>
</evidence>
<proteinExistence type="predicted"/>